<dbReference type="RefSeq" id="WP_265722868.1">
    <property type="nucleotide sequence ID" value="NZ_JAPIVK010000030.1"/>
</dbReference>
<dbReference type="InterPro" id="IPR018775">
    <property type="entry name" value="RlaP"/>
</dbReference>
<keyword evidence="2" id="KW-1185">Reference proteome</keyword>
<protein>
    <submittedName>
        <fullName evidence="1">Nucleotidyltransferase domain-containing protein</fullName>
    </submittedName>
</protein>
<dbReference type="Pfam" id="PF10127">
    <property type="entry name" value="RlaP"/>
    <property type="match status" value="1"/>
</dbReference>
<dbReference type="Proteomes" id="UP001597425">
    <property type="component" value="Unassembled WGS sequence"/>
</dbReference>
<proteinExistence type="predicted"/>
<sequence length="270" mass="31339">MEIALIEESVRKEISRRLAAAEQEHNVKILYCCESGSRAWGFASPDSDYDVRFIYVRPEEWYLSFDVESRRDVIEYPIVDEIDCSGWDLRKALYLFTRTNGALLEWLNSPIRYIDRGDLADRLRKLAPGAMNDIALCYHYSHMARNNAREHLDKTRVKLKKYFYVLRPLLAIRYIQAGMGVPPVEFDRLVEAVAPEEIKADIATLLEKKRVTPELGKGERIESINRFVASELGSHEERFKGQGRPDILEGRKVREELNVIFRNSIRSCPE</sequence>
<gene>
    <name evidence="1" type="ORF">ACFSKX_14630</name>
</gene>
<dbReference type="EMBL" id="JBHUJD010000020">
    <property type="protein sequence ID" value="MFD2311660.1"/>
    <property type="molecule type" value="Genomic_DNA"/>
</dbReference>
<evidence type="ECO:0000313" key="1">
    <source>
        <dbReference type="EMBL" id="MFD2311660.1"/>
    </source>
</evidence>
<dbReference type="PANTHER" id="PTHR34817:SF2">
    <property type="entry name" value="NUCLEOTIDYLTRANSFERASE"/>
    <property type="match status" value="1"/>
</dbReference>
<accession>A0ABW5EHC0</accession>
<evidence type="ECO:0000313" key="2">
    <source>
        <dbReference type="Proteomes" id="UP001597425"/>
    </source>
</evidence>
<comment type="caution">
    <text evidence="1">The sequence shown here is derived from an EMBL/GenBank/DDBJ whole genome shotgun (WGS) entry which is preliminary data.</text>
</comment>
<reference evidence="2" key="1">
    <citation type="journal article" date="2019" name="Int. J. Syst. Evol. Microbiol.">
        <title>The Global Catalogue of Microorganisms (GCM) 10K type strain sequencing project: providing services to taxonomists for standard genome sequencing and annotation.</title>
        <authorList>
            <consortium name="The Broad Institute Genomics Platform"/>
            <consortium name="The Broad Institute Genome Sequencing Center for Infectious Disease"/>
            <person name="Wu L."/>
            <person name="Ma J."/>
        </authorList>
    </citation>
    <scope>NUCLEOTIDE SEQUENCE [LARGE SCALE GENOMIC DNA]</scope>
    <source>
        <strain evidence="2">KCTC 12848</strain>
    </source>
</reference>
<dbReference type="PANTHER" id="PTHR34817">
    <property type="entry name" value="NUCLEOTIDYLTRANSFERASE"/>
    <property type="match status" value="1"/>
</dbReference>
<name>A0ABW5EHC0_9GAMM</name>
<organism evidence="1 2">
    <name type="scientific">Microbulbifer halophilus</name>
    <dbReference type="NCBI Taxonomy" id="453963"/>
    <lineage>
        <taxon>Bacteria</taxon>
        <taxon>Pseudomonadati</taxon>
        <taxon>Pseudomonadota</taxon>
        <taxon>Gammaproteobacteria</taxon>
        <taxon>Cellvibrionales</taxon>
        <taxon>Microbulbiferaceae</taxon>
        <taxon>Microbulbifer</taxon>
    </lineage>
</organism>